<dbReference type="RefSeq" id="WP_338098561.1">
    <property type="nucleotide sequence ID" value="NZ_JAWDKD010000002.1"/>
</dbReference>
<comment type="caution">
    <text evidence="2">The sequence shown here is derived from an EMBL/GenBank/DDBJ whole genome shotgun (WGS) entry which is preliminary data.</text>
</comment>
<reference evidence="2" key="1">
    <citation type="submission" date="2023-06" db="EMBL/GenBank/DDBJ databases">
        <title>Genome sequence of Methanosarcinaceae archaeon Ag5.</title>
        <authorList>
            <person name="Protasov E."/>
            <person name="Platt K."/>
            <person name="Poehlein A."/>
            <person name="Daniel R."/>
            <person name="Brune A."/>
        </authorList>
    </citation>
    <scope>NUCLEOTIDE SEQUENCE</scope>
    <source>
        <strain evidence="2">Ag5</strain>
    </source>
</reference>
<proteinExistence type="predicted"/>
<evidence type="ECO:0000313" key="3">
    <source>
        <dbReference type="Proteomes" id="UP001271789"/>
    </source>
</evidence>
<sequence length="237" mass="27099">MMTMKNFTTGIPEIDRLTRSCVKGGSFLLFCGNDDEGMESFLALIERSGRQAEKEDEKQNPRENQKATENGCRLSKACPSGRKHGSPFHTFFIIDSISEEFSNSTPEEIVPKILQIRSDLRNKNGKRNENTNENKEKSTDKTDENNESSEPFLIGCLHEGILPEAVENRLKHIADTHFQFEMRERGNSFERTLAVYKYKTGCGDDAESEIPERINGKVFRYILDGGKFQIESKKRIY</sequence>
<dbReference type="Proteomes" id="UP001271789">
    <property type="component" value="Unassembled WGS sequence"/>
</dbReference>
<organism evidence="2 3">
    <name type="scientific">Methanolapillus africanus</name>
    <dbReference type="NCBI Taxonomy" id="3028297"/>
    <lineage>
        <taxon>Archaea</taxon>
        <taxon>Methanobacteriati</taxon>
        <taxon>Methanobacteriota</taxon>
        <taxon>Stenosarchaea group</taxon>
        <taxon>Methanomicrobia</taxon>
        <taxon>Methanosarcinales</taxon>
        <taxon>Methanosarcinaceae</taxon>
        <taxon>Methanolapillus</taxon>
    </lineage>
</organism>
<dbReference type="InterPro" id="IPR027417">
    <property type="entry name" value="P-loop_NTPase"/>
</dbReference>
<dbReference type="AlphaFoldDB" id="A0AAE4MJA4"/>
<feature type="compositionally biased region" description="Basic and acidic residues" evidence="1">
    <location>
        <begin position="49"/>
        <end position="66"/>
    </location>
</feature>
<gene>
    <name evidence="2" type="ORF">MsAg5_00040</name>
</gene>
<feature type="region of interest" description="Disordered" evidence="1">
    <location>
        <begin position="49"/>
        <end position="73"/>
    </location>
</feature>
<accession>A0AAE4MJA4</accession>
<feature type="region of interest" description="Disordered" evidence="1">
    <location>
        <begin position="121"/>
        <end position="149"/>
    </location>
</feature>
<name>A0AAE4MJA4_9EURY</name>
<keyword evidence="3" id="KW-1185">Reference proteome</keyword>
<protein>
    <submittedName>
        <fullName evidence="2">Uncharacterized protein</fullName>
    </submittedName>
</protein>
<feature type="compositionally biased region" description="Basic and acidic residues" evidence="1">
    <location>
        <begin position="121"/>
        <end position="144"/>
    </location>
</feature>
<dbReference type="EMBL" id="JAWDKD010000002">
    <property type="protein sequence ID" value="MDV0446178.1"/>
    <property type="molecule type" value="Genomic_DNA"/>
</dbReference>
<evidence type="ECO:0000313" key="2">
    <source>
        <dbReference type="EMBL" id="MDV0446178.1"/>
    </source>
</evidence>
<dbReference type="Gene3D" id="3.40.50.300">
    <property type="entry name" value="P-loop containing nucleotide triphosphate hydrolases"/>
    <property type="match status" value="1"/>
</dbReference>
<evidence type="ECO:0000256" key="1">
    <source>
        <dbReference type="SAM" id="MobiDB-lite"/>
    </source>
</evidence>